<proteinExistence type="predicted"/>
<dbReference type="CDD" id="cd10911">
    <property type="entry name" value="PIN_LabA"/>
    <property type="match status" value="1"/>
</dbReference>
<evidence type="ECO:0000313" key="4">
    <source>
        <dbReference type="Proteomes" id="UP000660885"/>
    </source>
</evidence>
<gene>
    <name evidence="3" type="ORF">JMJ56_32440</name>
</gene>
<comment type="caution">
    <text evidence="3">The sequence shown here is derived from an EMBL/GenBank/DDBJ whole genome shotgun (WGS) entry which is preliminary data.</text>
</comment>
<dbReference type="InterPro" id="IPR047140">
    <property type="entry name" value="LabA"/>
</dbReference>
<keyword evidence="4" id="KW-1185">Reference proteome</keyword>
<evidence type="ECO:0000313" key="3">
    <source>
        <dbReference type="EMBL" id="MBL6082674.1"/>
    </source>
</evidence>
<name>A0ABS1UFA6_9PROT</name>
<dbReference type="RefSeq" id="WP_202836006.1">
    <property type="nucleotide sequence ID" value="NZ_JAETWB010000098.1"/>
</dbReference>
<evidence type="ECO:0000259" key="2">
    <source>
        <dbReference type="Pfam" id="PF01936"/>
    </source>
</evidence>
<dbReference type="Proteomes" id="UP000660885">
    <property type="component" value="Unassembled WGS sequence"/>
</dbReference>
<feature type="compositionally biased region" description="Gly residues" evidence="1">
    <location>
        <begin position="178"/>
        <end position="202"/>
    </location>
</feature>
<evidence type="ECO:0000256" key="1">
    <source>
        <dbReference type="SAM" id="MobiDB-lite"/>
    </source>
</evidence>
<dbReference type="InterPro" id="IPR021139">
    <property type="entry name" value="NYN"/>
</dbReference>
<feature type="domain" description="NYN" evidence="2">
    <location>
        <begin position="9"/>
        <end position="168"/>
    </location>
</feature>
<dbReference type="PANTHER" id="PTHR35458">
    <property type="entry name" value="SLR0755 PROTEIN"/>
    <property type="match status" value="1"/>
</dbReference>
<dbReference type="PANTHER" id="PTHR35458:SF2">
    <property type="entry name" value="SLR0755 PROTEIN"/>
    <property type="match status" value="1"/>
</dbReference>
<dbReference type="Gene3D" id="3.40.50.1010">
    <property type="entry name" value="5'-nuclease"/>
    <property type="match status" value="1"/>
</dbReference>
<reference evidence="3 4" key="1">
    <citation type="submission" date="2021-01" db="EMBL/GenBank/DDBJ databases">
        <title>Belnapia mucosa sp. nov. and Belnapia arida sp. nov., isolated from the Tabernas Desert (Almeria, Spain).</title>
        <authorList>
            <person name="Molina-Menor E."/>
            <person name="Vidal-Verdu A."/>
            <person name="Calonge A."/>
            <person name="Satari L."/>
            <person name="Pereto J."/>
            <person name="Porcar M."/>
        </authorList>
    </citation>
    <scope>NUCLEOTIDE SEQUENCE [LARGE SCALE GENOMIC DNA]</scope>
    <source>
        <strain evidence="3 4">T18</strain>
    </source>
</reference>
<feature type="region of interest" description="Disordered" evidence="1">
    <location>
        <begin position="176"/>
        <end position="202"/>
    </location>
</feature>
<dbReference type="Pfam" id="PF01936">
    <property type="entry name" value="NYN"/>
    <property type="match status" value="1"/>
</dbReference>
<organism evidence="3 4">
    <name type="scientific">Belnapia arida</name>
    <dbReference type="NCBI Taxonomy" id="2804533"/>
    <lineage>
        <taxon>Bacteria</taxon>
        <taxon>Pseudomonadati</taxon>
        <taxon>Pseudomonadota</taxon>
        <taxon>Alphaproteobacteria</taxon>
        <taxon>Acetobacterales</taxon>
        <taxon>Roseomonadaceae</taxon>
        <taxon>Belnapia</taxon>
    </lineage>
</organism>
<protein>
    <submittedName>
        <fullName evidence="3">NYN domain-containing protein</fullName>
    </submittedName>
</protein>
<sequence length="202" mass="21915">MSLRPNLPTTVIIDGPHAYMAARTLGFEIDFRRLRDWLDRTCQPRHLLYYTTVLDTPEGDRNPLAPLVNWLVYNGYRVETKPVREFVDEETGRRRIRGNTVAELTVALLEATQWASQVLLLGGDGDLKAGVEAAQRRGVRVVLTSTVKSSPPLCSDELRRAADAFIDLGDLAGEIGKDGGQGRTKPGGSGGARGKSGGGDAV</sequence>
<accession>A0ABS1UFA6</accession>
<dbReference type="EMBL" id="JAETWB010000098">
    <property type="protein sequence ID" value="MBL6082674.1"/>
    <property type="molecule type" value="Genomic_DNA"/>
</dbReference>